<dbReference type="PROSITE" id="PS51257">
    <property type="entry name" value="PROKAR_LIPOPROTEIN"/>
    <property type="match status" value="1"/>
</dbReference>
<comment type="caution">
    <text evidence="2">The sequence shown here is derived from an EMBL/GenBank/DDBJ whole genome shotgun (WGS) entry which is preliminary data.</text>
</comment>
<feature type="region of interest" description="Disordered" evidence="1">
    <location>
        <begin position="35"/>
        <end position="54"/>
    </location>
</feature>
<dbReference type="PRINTS" id="PR00337">
    <property type="entry name" value="LEUILEVALBP"/>
</dbReference>
<dbReference type="InterPro" id="IPR017777">
    <property type="entry name" value="ABC_urea-bd_UrtA"/>
</dbReference>
<dbReference type="Gene3D" id="3.40.50.2300">
    <property type="match status" value="2"/>
</dbReference>
<dbReference type="PANTHER" id="PTHR47628:SF1">
    <property type="entry name" value="ALIPHATIC AMIDASE EXPRESSION-REGULATING PROTEIN"/>
    <property type="match status" value="1"/>
</dbReference>
<evidence type="ECO:0000313" key="3">
    <source>
        <dbReference type="Proteomes" id="UP000234789"/>
    </source>
</evidence>
<dbReference type="Proteomes" id="UP000234789">
    <property type="component" value="Unassembled WGS sequence"/>
</dbReference>
<dbReference type="GO" id="GO:0006865">
    <property type="term" value="P:amino acid transport"/>
    <property type="evidence" value="ECO:0007669"/>
    <property type="project" value="InterPro"/>
</dbReference>
<accession>A0A2N5NC05</accession>
<keyword evidence="3" id="KW-1185">Reference proteome</keyword>
<dbReference type="SUPFAM" id="SSF53822">
    <property type="entry name" value="Periplasmic binding protein-like I"/>
    <property type="match status" value="1"/>
</dbReference>
<dbReference type="InterPro" id="IPR000709">
    <property type="entry name" value="Leu_Ile_Val-bd"/>
</dbReference>
<sequence length="429" mass="45656">MRQTGTKIKKRHMGKGLLAAVSLALVLSGCGQNEPAAGSASPAASPAAGASSGESGDGIKVGILHSLSGTMAISEVSVKDAEMMAIDEINAKGGVLGKKLIPVVEDGASDWPTFAEKARKLLSEDKVATVFGGWTSASRKAMLPVFEELNGLLWYPVQYEGLESSPNIFYTGATTNQQIVPAVSWLLENRGKKMYLLGSDYVFPRTANKIIKAQLAAEGGELAGEEYTPLGHTDYTTIISKIKAAKPDIVFNTLNGDSNVAFFKQLKDAGISAADLTTLSVSVAEEEIRGIGADVLEGHLAAWNYYQTTDTPENKTFVEAYKAKYGADRVTADPIEAGYDAVYLWAAAVEKAGSTDVAAVKEAAKELEWDAPEGKVKIDGETQHLYKTVRIGEVQADGQFKEVWSSGEPVKPDPYLKTYAWASGLSSGS</sequence>
<reference evidence="2 3" key="1">
    <citation type="submission" date="2017-05" db="EMBL/GenBank/DDBJ databases">
        <title>Functional genome analysis of Paenibacillus pasadenensis strain R16: insights on endophytic life style and antifungal activity.</title>
        <authorList>
            <person name="Passera A."/>
            <person name="Marcolungo L."/>
            <person name="Casati P."/>
            <person name="Brasca M."/>
            <person name="Quaglino F."/>
            <person name="Delledonne M."/>
        </authorList>
    </citation>
    <scope>NUCLEOTIDE SEQUENCE [LARGE SCALE GENOMIC DNA]</scope>
    <source>
        <strain evidence="2 3">R16</strain>
    </source>
</reference>
<gene>
    <name evidence="2" type="ORF">B8V81_0008</name>
</gene>
<proteinExistence type="predicted"/>
<organism evidence="2 3">
    <name type="scientific">Paenibacillus pasadenensis</name>
    <dbReference type="NCBI Taxonomy" id="217090"/>
    <lineage>
        <taxon>Bacteria</taxon>
        <taxon>Bacillati</taxon>
        <taxon>Bacillota</taxon>
        <taxon>Bacilli</taxon>
        <taxon>Bacillales</taxon>
        <taxon>Paenibacillaceae</taxon>
        <taxon>Paenibacillus</taxon>
    </lineage>
</organism>
<evidence type="ECO:0000256" key="1">
    <source>
        <dbReference type="SAM" id="MobiDB-lite"/>
    </source>
</evidence>
<evidence type="ECO:0000313" key="2">
    <source>
        <dbReference type="EMBL" id="PLT47876.1"/>
    </source>
</evidence>
<dbReference type="PANTHER" id="PTHR47628">
    <property type="match status" value="1"/>
</dbReference>
<name>A0A2N5NC05_9BACL</name>
<dbReference type="AlphaFoldDB" id="A0A2N5NC05"/>
<dbReference type="CDD" id="cd06355">
    <property type="entry name" value="PBP1_FmdD-like"/>
    <property type="match status" value="1"/>
</dbReference>
<dbReference type="Pfam" id="PF13433">
    <property type="entry name" value="Peripla_BP_5"/>
    <property type="match status" value="1"/>
</dbReference>
<dbReference type="NCBIfam" id="TIGR03407">
    <property type="entry name" value="urea_ABC_UrtA"/>
    <property type="match status" value="1"/>
</dbReference>
<dbReference type="InterPro" id="IPR028082">
    <property type="entry name" value="Peripla_BP_I"/>
</dbReference>
<dbReference type="EMBL" id="NFEZ01000001">
    <property type="protein sequence ID" value="PLT47876.1"/>
    <property type="molecule type" value="Genomic_DNA"/>
</dbReference>
<protein>
    <submittedName>
        <fullName evidence="2">Urea ABC transporter, urea binding protein</fullName>
    </submittedName>
</protein>